<dbReference type="PROSITE" id="PS50048">
    <property type="entry name" value="ZN2_CY6_FUNGAL_2"/>
    <property type="match status" value="1"/>
</dbReference>
<feature type="compositionally biased region" description="Low complexity" evidence="2">
    <location>
        <begin position="61"/>
        <end position="73"/>
    </location>
</feature>
<evidence type="ECO:0000313" key="4">
    <source>
        <dbReference type="EMBL" id="KAK7605902.1"/>
    </source>
</evidence>
<reference evidence="4 5" key="1">
    <citation type="submission" date="2024-04" db="EMBL/GenBank/DDBJ databases">
        <title>Phyllosticta paracitricarpa is synonymous to the EU quarantine fungus P. citricarpa based on phylogenomic analyses.</title>
        <authorList>
            <consortium name="Lawrence Berkeley National Laboratory"/>
            <person name="Van ingen-buijs V.A."/>
            <person name="Van westerhoven A.C."/>
            <person name="Haridas S."/>
            <person name="Skiadas P."/>
            <person name="Martin F."/>
            <person name="Groenewald J.Z."/>
            <person name="Crous P.W."/>
            <person name="Seidl M.F."/>
        </authorList>
    </citation>
    <scope>NUCLEOTIDE SEQUENCE [LARGE SCALE GENOMIC DNA]</scope>
    <source>
        <strain evidence="4 5">CBS 141358</strain>
    </source>
</reference>
<keyword evidence="5" id="KW-1185">Reference proteome</keyword>
<dbReference type="SUPFAM" id="SSF57701">
    <property type="entry name" value="Zn2/Cys6 DNA-binding domain"/>
    <property type="match status" value="1"/>
</dbReference>
<dbReference type="Proteomes" id="UP001367316">
    <property type="component" value="Unassembled WGS sequence"/>
</dbReference>
<feature type="region of interest" description="Disordered" evidence="2">
    <location>
        <begin position="122"/>
        <end position="165"/>
    </location>
</feature>
<feature type="region of interest" description="Disordered" evidence="2">
    <location>
        <begin position="56"/>
        <end position="92"/>
    </location>
</feature>
<evidence type="ECO:0000256" key="2">
    <source>
        <dbReference type="SAM" id="MobiDB-lite"/>
    </source>
</evidence>
<gene>
    <name evidence="4" type="ORF">JOL62DRAFT_588621</name>
</gene>
<proteinExistence type="predicted"/>
<dbReference type="SMART" id="SM00066">
    <property type="entry name" value="GAL4"/>
    <property type="match status" value="1"/>
</dbReference>
<comment type="caution">
    <text evidence="4">The sequence shown here is derived from an EMBL/GenBank/DDBJ whole genome shotgun (WGS) entry which is preliminary data.</text>
</comment>
<name>A0ABR1MSI5_9PEZI</name>
<evidence type="ECO:0000256" key="1">
    <source>
        <dbReference type="ARBA" id="ARBA00023242"/>
    </source>
</evidence>
<feature type="compositionally biased region" description="Low complexity" evidence="2">
    <location>
        <begin position="137"/>
        <end position="165"/>
    </location>
</feature>
<sequence>MASTTTTTPTKVGRKRNACDECNRLHQRCTRDSNSDPHSSACRRCKEIGHDCSLQRHQSPTTTATTTTTMTMTDLDASTPCPPDQTPPHSTVTGRLARQLQALHGVLHDLDPDANQALLSQLLGDDDGSSSSEDEWPSASASTSSTPTSLPTSTPASTPASSAPTAAFSSETLEKIGHDLLSDLCRFDCVNWQLYLSIKGMTDLLGDLFPLAPHGAEEPMHQQQPDCNLAASGLPDDMNGLATEPAATGSDGPFMMPPELDNNNDAAAVFDVDMAWLMDATDMTDATTVANSCWWSTGLDYSFNNDDGMEWFAEFQNDFLQVTSAASNATVPTNNDDFGNM</sequence>
<dbReference type="CDD" id="cd00067">
    <property type="entry name" value="GAL4"/>
    <property type="match status" value="1"/>
</dbReference>
<accession>A0ABR1MSI5</accession>
<feature type="domain" description="Zn(2)-C6 fungal-type" evidence="3">
    <location>
        <begin position="18"/>
        <end position="54"/>
    </location>
</feature>
<keyword evidence="1" id="KW-0539">Nucleus</keyword>
<dbReference type="EMBL" id="JBBPBF010000061">
    <property type="protein sequence ID" value="KAK7605902.1"/>
    <property type="molecule type" value="Genomic_DNA"/>
</dbReference>
<feature type="compositionally biased region" description="Acidic residues" evidence="2">
    <location>
        <begin position="124"/>
        <end position="136"/>
    </location>
</feature>
<dbReference type="InterPro" id="IPR001138">
    <property type="entry name" value="Zn2Cys6_DnaBD"/>
</dbReference>
<evidence type="ECO:0000259" key="3">
    <source>
        <dbReference type="PROSITE" id="PS50048"/>
    </source>
</evidence>
<evidence type="ECO:0000313" key="5">
    <source>
        <dbReference type="Proteomes" id="UP001367316"/>
    </source>
</evidence>
<organism evidence="4 5">
    <name type="scientific">Phyllosticta paracitricarpa</name>
    <dbReference type="NCBI Taxonomy" id="2016321"/>
    <lineage>
        <taxon>Eukaryota</taxon>
        <taxon>Fungi</taxon>
        <taxon>Dikarya</taxon>
        <taxon>Ascomycota</taxon>
        <taxon>Pezizomycotina</taxon>
        <taxon>Dothideomycetes</taxon>
        <taxon>Dothideomycetes incertae sedis</taxon>
        <taxon>Botryosphaeriales</taxon>
        <taxon>Phyllostictaceae</taxon>
        <taxon>Phyllosticta</taxon>
    </lineage>
</organism>
<protein>
    <recommendedName>
        <fullName evidence="3">Zn(2)-C6 fungal-type domain-containing protein</fullName>
    </recommendedName>
</protein>
<dbReference type="InterPro" id="IPR036864">
    <property type="entry name" value="Zn2-C6_fun-type_DNA-bd_sf"/>
</dbReference>